<dbReference type="CDD" id="cd09071">
    <property type="entry name" value="FAR_C"/>
    <property type="match status" value="1"/>
</dbReference>
<organism evidence="13 14">
    <name type="scientific">Trichogramma brassicae</name>
    <dbReference type="NCBI Taxonomy" id="86971"/>
    <lineage>
        <taxon>Eukaryota</taxon>
        <taxon>Metazoa</taxon>
        <taxon>Ecdysozoa</taxon>
        <taxon>Arthropoda</taxon>
        <taxon>Hexapoda</taxon>
        <taxon>Insecta</taxon>
        <taxon>Pterygota</taxon>
        <taxon>Neoptera</taxon>
        <taxon>Endopterygota</taxon>
        <taxon>Hymenoptera</taxon>
        <taxon>Apocrita</taxon>
        <taxon>Proctotrupomorpha</taxon>
        <taxon>Chalcidoidea</taxon>
        <taxon>Trichogrammatidae</taxon>
        <taxon>Trichogramma</taxon>
    </lineage>
</organism>
<evidence type="ECO:0000256" key="6">
    <source>
        <dbReference type="ARBA" id="ARBA00022989"/>
    </source>
</evidence>
<evidence type="ECO:0000256" key="1">
    <source>
        <dbReference type="ARBA" id="ARBA00004141"/>
    </source>
</evidence>
<dbReference type="PANTHER" id="PTHR11011">
    <property type="entry name" value="MALE STERILITY PROTEIN 2-RELATED"/>
    <property type="match status" value="1"/>
</dbReference>
<keyword evidence="7 10" id="KW-0443">Lipid metabolism</keyword>
<reference evidence="13 14" key="1">
    <citation type="submission" date="2020-02" db="EMBL/GenBank/DDBJ databases">
        <authorList>
            <person name="Ferguson B K."/>
        </authorList>
    </citation>
    <scope>NUCLEOTIDE SEQUENCE [LARGE SCALE GENOMIC DNA]</scope>
</reference>
<gene>
    <name evidence="13" type="ORF">TBRA_LOCUS1688</name>
</gene>
<feature type="domain" description="Thioester reductase (TE)" evidence="12">
    <location>
        <begin position="63"/>
        <end position="334"/>
    </location>
</feature>
<keyword evidence="10" id="KW-0560">Oxidoreductase</keyword>
<comment type="similarity">
    <text evidence="2 10">Belongs to the fatty acyl-CoA reductase family.</text>
</comment>
<dbReference type="EC" id="1.2.1.84" evidence="10"/>
<evidence type="ECO:0000256" key="3">
    <source>
        <dbReference type="ARBA" id="ARBA00022516"/>
    </source>
</evidence>
<keyword evidence="4" id="KW-0812">Transmembrane</keyword>
<dbReference type="OrthoDB" id="429813at2759"/>
<keyword evidence="3 10" id="KW-0444">Lipid biosynthesis</keyword>
<dbReference type="Pfam" id="PF07993">
    <property type="entry name" value="NAD_binding_4"/>
    <property type="match status" value="1"/>
</dbReference>
<evidence type="ECO:0000259" key="11">
    <source>
        <dbReference type="Pfam" id="PF03015"/>
    </source>
</evidence>
<evidence type="ECO:0000256" key="4">
    <source>
        <dbReference type="ARBA" id="ARBA00022692"/>
    </source>
</evidence>
<keyword evidence="5 10" id="KW-0521">NADP</keyword>
<name>A0A6H5I4C2_9HYME</name>
<evidence type="ECO:0000256" key="10">
    <source>
        <dbReference type="RuleBase" id="RU363097"/>
    </source>
</evidence>
<dbReference type="SUPFAM" id="SSF51735">
    <property type="entry name" value="NAD(P)-binding Rossmann-fold domains"/>
    <property type="match status" value="1"/>
</dbReference>
<dbReference type="CDD" id="cd05236">
    <property type="entry name" value="FAR-N_SDR_e"/>
    <property type="match status" value="1"/>
</dbReference>
<dbReference type="InterPro" id="IPR033640">
    <property type="entry name" value="FAR_C"/>
</dbReference>
<dbReference type="GO" id="GO:0080019">
    <property type="term" value="F:alcohol-forming very long-chain fatty acyl-CoA reductase activity"/>
    <property type="evidence" value="ECO:0007669"/>
    <property type="project" value="InterPro"/>
</dbReference>
<dbReference type="GO" id="GO:0005777">
    <property type="term" value="C:peroxisome"/>
    <property type="evidence" value="ECO:0007669"/>
    <property type="project" value="TreeGrafter"/>
</dbReference>
<dbReference type="Gene3D" id="3.40.50.720">
    <property type="entry name" value="NAD(P)-binding Rossmann-like Domain"/>
    <property type="match status" value="1"/>
</dbReference>
<evidence type="ECO:0000313" key="14">
    <source>
        <dbReference type="Proteomes" id="UP000479190"/>
    </source>
</evidence>
<evidence type="ECO:0000313" key="13">
    <source>
        <dbReference type="EMBL" id="CAB0029659.1"/>
    </source>
</evidence>
<dbReference type="InterPro" id="IPR036291">
    <property type="entry name" value="NAD(P)-bd_dom_sf"/>
</dbReference>
<dbReference type="Pfam" id="PF03015">
    <property type="entry name" value="Sterile"/>
    <property type="match status" value="1"/>
</dbReference>
<dbReference type="FunFam" id="3.40.50.720:FF:000143">
    <property type="entry name" value="Fatty acyl-CoA reductase"/>
    <property type="match status" value="1"/>
</dbReference>
<comment type="catalytic activity">
    <reaction evidence="9 10">
        <text>a long-chain fatty acyl-CoA + 2 NADPH + 2 H(+) = a long-chain primary fatty alcohol + 2 NADP(+) + CoA</text>
        <dbReference type="Rhea" id="RHEA:52716"/>
        <dbReference type="ChEBI" id="CHEBI:15378"/>
        <dbReference type="ChEBI" id="CHEBI:57287"/>
        <dbReference type="ChEBI" id="CHEBI:57783"/>
        <dbReference type="ChEBI" id="CHEBI:58349"/>
        <dbReference type="ChEBI" id="CHEBI:77396"/>
        <dbReference type="ChEBI" id="CHEBI:83139"/>
        <dbReference type="EC" id="1.2.1.84"/>
    </reaction>
</comment>
<accession>A0A6H5I4C2</accession>
<dbReference type="GO" id="GO:0102965">
    <property type="term" value="F:alcohol-forming long-chain fatty acyl-CoA reductase activity"/>
    <property type="evidence" value="ECO:0007669"/>
    <property type="project" value="UniProtKB-EC"/>
</dbReference>
<protein>
    <recommendedName>
        <fullName evidence="10">Fatty acyl-CoA reductase</fullName>
        <ecNumber evidence="10">1.2.1.84</ecNumber>
    </recommendedName>
</protein>
<evidence type="ECO:0000256" key="7">
    <source>
        <dbReference type="ARBA" id="ARBA00023098"/>
    </source>
</evidence>
<dbReference type="Proteomes" id="UP000479190">
    <property type="component" value="Unassembled WGS sequence"/>
</dbReference>
<dbReference type="GO" id="GO:0035336">
    <property type="term" value="P:long-chain fatty-acyl-CoA metabolic process"/>
    <property type="evidence" value="ECO:0007669"/>
    <property type="project" value="TreeGrafter"/>
</dbReference>
<dbReference type="EMBL" id="CADCXV010000335">
    <property type="protein sequence ID" value="CAB0029659.1"/>
    <property type="molecule type" value="Genomic_DNA"/>
</dbReference>
<keyword evidence="8" id="KW-0472">Membrane</keyword>
<dbReference type="AlphaFoldDB" id="A0A6H5I4C2"/>
<dbReference type="PANTHER" id="PTHR11011:SF60">
    <property type="entry name" value="FATTY ACYL-COA REDUCTASE-RELATED"/>
    <property type="match status" value="1"/>
</dbReference>
<evidence type="ECO:0000256" key="9">
    <source>
        <dbReference type="ARBA" id="ARBA00052530"/>
    </source>
</evidence>
<comment type="function">
    <text evidence="10">Catalyzes the reduction of fatty acyl-CoA to fatty alcohols.</text>
</comment>
<dbReference type="InterPro" id="IPR013120">
    <property type="entry name" value="FAR_NAD-bd"/>
</dbReference>
<dbReference type="InterPro" id="IPR026055">
    <property type="entry name" value="FAR"/>
</dbReference>
<evidence type="ECO:0000256" key="5">
    <source>
        <dbReference type="ARBA" id="ARBA00022857"/>
    </source>
</evidence>
<evidence type="ECO:0000256" key="8">
    <source>
        <dbReference type="ARBA" id="ARBA00023136"/>
    </source>
</evidence>
<evidence type="ECO:0000256" key="2">
    <source>
        <dbReference type="ARBA" id="ARBA00005928"/>
    </source>
</evidence>
<comment type="subcellular location">
    <subcellularLocation>
        <location evidence="1">Membrane</location>
        <topology evidence="1">Multi-pass membrane protein</topology>
    </subcellularLocation>
</comment>
<sequence>MCFVYALQEEEPAVATSAYSSSPSRTCQNENNNYRSNCGQTAAEMSDAKTPLQTFYAGQTVFLTGGTGFLGKVLVEKLLRSCPDVKRIYILVREKREVSVKDRMAKYFDDAVFDRLKKEIPLAKFQHKLAAVAGDCCYDGLGLSTSDRELLKREVSIVFHVAATVKFDEKLKLAAAINTQSTADMLELCKEMNNLKSFMYVSTAYSNCISHDINERFYENPLGADAVLAIAQNMPEELLDVISPKLIAPWPNTYTFTKALSEDLLRRKNQRLPMGIFRPGIVISTAKEPMPGWIDNYYGPTGIAAGVASGLLRTMHCDPAANANIVPVDFTVNALLAAAWDVAMQNDRRDDEMLIYNFISTNDAPITWKDFRRTNLKFANDYPLSKAIWYQSFSMNPNRLWHNVSKVLFHWVPAYMYDGLALLTGQEPKMRAMYEKVHKMSEVVSYFSTREWNFANDNVHAMWKRLDEADRELFGFDMKNFDWRTYFSTYIKGIRVYLLKDGLETLPACKRKMMIYFNHEKKELFAWPFLCKLNDTYTTIYQMYSIRFQKLISQK</sequence>
<keyword evidence="14" id="KW-1185">Reference proteome</keyword>
<proteinExistence type="inferred from homology"/>
<keyword evidence="6" id="KW-1133">Transmembrane helix</keyword>
<feature type="domain" description="Fatty acyl-CoA reductase C-terminal" evidence="11">
    <location>
        <begin position="409"/>
        <end position="501"/>
    </location>
</feature>
<dbReference type="GO" id="GO:0016020">
    <property type="term" value="C:membrane"/>
    <property type="evidence" value="ECO:0007669"/>
    <property type="project" value="UniProtKB-SubCell"/>
</dbReference>
<evidence type="ECO:0000259" key="12">
    <source>
        <dbReference type="Pfam" id="PF07993"/>
    </source>
</evidence>